<organism evidence="21 22">
    <name type="scientific">Cinnamomum micranthum f. kanehirae</name>
    <dbReference type="NCBI Taxonomy" id="337451"/>
    <lineage>
        <taxon>Eukaryota</taxon>
        <taxon>Viridiplantae</taxon>
        <taxon>Streptophyta</taxon>
        <taxon>Embryophyta</taxon>
        <taxon>Tracheophyta</taxon>
        <taxon>Spermatophyta</taxon>
        <taxon>Magnoliopsida</taxon>
        <taxon>Magnoliidae</taxon>
        <taxon>Laurales</taxon>
        <taxon>Lauraceae</taxon>
        <taxon>Cinnamomum</taxon>
    </lineage>
</organism>
<evidence type="ECO:0000256" key="13">
    <source>
        <dbReference type="ARBA" id="ARBA00023157"/>
    </source>
</evidence>
<dbReference type="FunFam" id="3.30.200.20:FF:000195">
    <property type="entry name" value="G-type lectin S-receptor-like serine/threonine-protein kinase"/>
    <property type="match status" value="1"/>
</dbReference>
<keyword evidence="13" id="KW-1015">Disulfide bond</keyword>
<dbReference type="CDD" id="cd23509">
    <property type="entry name" value="Gnk2-like"/>
    <property type="match status" value="2"/>
</dbReference>
<dbReference type="Pfam" id="PF11883">
    <property type="entry name" value="DUF3403"/>
    <property type="match status" value="1"/>
</dbReference>
<dbReference type="Gene3D" id="3.30.200.20">
    <property type="entry name" value="Phosphorylase Kinase, domain 1"/>
    <property type="match status" value="1"/>
</dbReference>
<evidence type="ECO:0000256" key="9">
    <source>
        <dbReference type="ARBA" id="ARBA00022777"/>
    </source>
</evidence>
<keyword evidence="14" id="KW-0325">Glycoprotein</keyword>
<dbReference type="Pfam" id="PF01657">
    <property type="entry name" value="Stress-antifung"/>
    <property type="match status" value="2"/>
</dbReference>
<evidence type="ECO:0000256" key="8">
    <source>
        <dbReference type="ARBA" id="ARBA00022741"/>
    </source>
</evidence>
<evidence type="ECO:0000259" key="19">
    <source>
        <dbReference type="PROSITE" id="PS50011"/>
    </source>
</evidence>
<evidence type="ECO:0000256" key="6">
    <source>
        <dbReference type="ARBA" id="ARBA00022729"/>
    </source>
</evidence>
<evidence type="ECO:0000256" key="14">
    <source>
        <dbReference type="ARBA" id="ARBA00023180"/>
    </source>
</evidence>
<dbReference type="Gene3D" id="3.30.430.20">
    <property type="entry name" value="Gnk2 domain, C-X8-C-X2-C motif"/>
    <property type="match status" value="2"/>
</dbReference>
<evidence type="ECO:0000256" key="16">
    <source>
        <dbReference type="ARBA" id="ARBA00048679"/>
    </source>
</evidence>
<dbReference type="PROSITE" id="PS51473">
    <property type="entry name" value="GNK2"/>
    <property type="match status" value="2"/>
</dbReference>
<evidence type="ECO:0000256" key="15">
    <source>
        <dbReference type="ARBA" id="ARBA00047899"/>
    </source>
</evidence>
<dbReference type="EC" id="2.7.11.1" evidence="2"/>
<keyword evidence="8" id="KW-0547">Nucleotide-binding</keyword>
<keyword evidence="3" id="KW-0723">Serine/threonine-protein kinase</keyword>
<feature type="chain" id="PRO_5018768407" description="non-specific serine/threonine protein kinase" evidence="18">
    <location>
        <begin position="28"/>
        <end position="666"/>
    </location>
</feature>
<dbReference type="InterPro" id="IPR008271">
    <property type="entry name" value="Ser/Thr_kinase_AS"/>
</dbReference>
<evidence type="ECO:0000256" key="18">
    <source>
        <dbReference type="SAM" id="SignalP"/>
    </source>
</evidence>
<dbReference type="GO" id="GO:0005524">
    <property type="term" value="F:ATP binding"/>
    <property type="evidence" value="ECO:0007669"/>
    <property type="project" value="UniProtKB-KW"/>
</dbReference>
<dbReference type="PROSITE" id="PS00108">
    <property type="entry name" value="PROTEIN_KINASE_ST"/>
    <property type="match status" value="1"/>
</dbReference>
<evidence type="ECO:0000256" key="2">
    <source>
        <dbReference type="ARBA" id="ARBA00012513"/>
    </source>
</evidence>
<dbReference type="SUPFAM" id="SSF56112">
    <property type="entry name" value="Protein kinase-like (PK-like)"/>
    <property type="match status" value="1"/>
</dbReference>
<feature type="signal peptide" evidence="18">
    <location>
        <begin position="1"/>
        <end position="27"/>
    </location>
</feature>
<evidence type="ECO:0000256" key="10">
    <source>
        <dbReference type="ARBA" id="ARBA00022840"/>
    </source>
</evidence>
<feature type="domain" description="Protein kinase" evidence="19">
    <location>
        <begin position="348"/>
        <end position="634"/>
    </location>
</feature>
<dbReference type="EMBL" id="QPKB01000007">
    <property type="protein sequence ID" value="RWR88303.1"/>
    <property type="molecule type" value="Genomic_DNA"/>
</dbReference>
<dbReference type="Pfam" id="PF07714">
    <property type="entry name" value="PK_Tyr_Ser-Thr"/>
    <property type="match status" value="1"/>
</dbReference>
<keyword evidence="5 17" id="KW-0812">Transmembrane</keyword>
<dbReference type="CDD" id="cd14066">
    <property type="entry name" value="STKc_IRAK"/>
    <property type="match status" value="1"/>
</dbReference>
<dbReference type="InterPro" id="IPR000719">
    <property type="entry name" value="Prot_kinase_dom"/>
</dbReference>
<comment type="catalytic activity">
    <reaction evidence="16">
        <text>L-seryl-[protein] + ATP = O-phospho-L-seryl-[protein] + ADP + H(+)</text>
        <dbReference type="Rhea" id="RHEA:17989"/>
        <dbReference type="Rhea" id="RHEA-COMP:9863"/>
        <dbReference type="Rhea" id="RHEA-COMP:11604"/>
        <dbReference type="ChEBI" id="CHEBI:15378"/>
        <dbReference type="ChEBI" id="CHEBI:29999"/>
        <dbReference type="ChEBI" id="CHEBI:30616"/>
        <dbReference type="ChEBI" id="CHEBI:83421"/>
        <dbReference type="ChEBI" id="CHEBI:456216"/>
        <dbReference type="EC" id="2.7.11.1"/>
    </reaction>
</comment>
<dbReference type="InterPro" id="IPR021820">
    <property type="entry name" value="S-locus_recpt_kinase_C"/>
</dbReference>
<feature type="domain" description="Gnk2-homologous" evidence="20">
    <location>
        <begin position="138"/>
        <end position="238"/>
    </location>
</feature>
<protein>
    <recommendedName>
        <fullName evidence="2">non-specific serine/threonine protein kinase</fullName>
        <ecNumber evidence="2">2.7.11.1</ecNumber>
    </recommendedName>
</protein>
<keyword evidence="21" id="KW-0675">Receptor</keyword>
<dbReference type="FunFam" id="3.30.430.20:FF:000003">
    <property type="entry name" value="Cysteine-rich RLK (RECEPTOR-like protein kinase) 10"/>
    <property type="match status" value="1"/>
</dbReference>
<dbReference type="FunFam" id="1.10.510.10:FF:001697">
    <property type="entry name" value="Uncharacterized protein"/>
    <property type="match status" value="1"/>
</dbReference>
<evidence type="ECO:0000256" key="3">
    <source>
        <dbReference type="ARBA" id="ARBA00022527"/>
    </source>
</evidence>
<evidence type="ECO:0000256" key="1">
    <source>
        <dbReference type="ARBA" id="ARBA00004167"/>
    </source>
</evidence>
<sequence>MQPFATNPWYLLLVFINLLILLARVHSDHLADKCSDGRPNYTLGSPFDTNLQNLISTLTENGPTNGFYNASIGESPNRVHGLVLCRGDMTTSACQSCLVPAVQEVIELCPNKREAIIWYPECFIRYSDREFFGIVDINSSVLMFRADQNISQIDDRGVNFRPLMYGLADKTPAASSMYAVGEWGTRYGLMQCTRDLSRDDCKKCLEESMKDFETSVDGKKGWRILAASCNIRYEDYKFYKEGLGIESPSQGGTMKVLKVVLIASLSSFIGLVIMGFCIYYWRYRRKRPDTPQKDMKREQIQDPKLNDFGMQTSTSVSVANMKKGDQEKTDQDFPLIDFYTLQSATNNFSIENKLGEGGFGPVYKGILGDGKEIAVKRLSTRSVQGVEEFKNEIGLIANLQHRNLVKLLYCCIEREEKLIIYEYMPNTSLDVLLFDDKKRAQLDWRRRQNIVIGIARGLLYLHEDSRLRIIHRDLKASNILLDSEMNPKISDFGLARIFGGNGSETNTNRVVGTYGYMAPEYAMEGLFSVKSDVFSFGVLVLEILSGKKNNRFYVLGNAQTLLVYTWRLWNEGRGLEVLDPLLLESCSTSEALRWIHIGLLCVQEDAADRPTMSTIVVMLGSENVTLPQPTQPAFSVGRGVISSGQSSSTAITRSVNEITVSVLYPR</sequence>
<dbReference type="InterPro" id="IPR011009">
    <property type="entry name" value="Kinase-like_dom_sf"/>
</dbReference>
<evidence type="ECO:0000256" key="11">
    <source>
        <dbReference type="ARBA" id="ARBA00022989"/>
    </source>
</evidence>
<evidence type="ECO:0000256" key="7">
    <source>
        <dbReference type="ARBA" id="ARBA00022737"/>
    </source>
</evidence>
<dbReference type="Gene3D" id="1.10.510.10">
    <property type="entry name" value="Transferase(Phosphotransferase) domain 1"/>
    <property type="match status" value="1"/>
</dbReference>
<dbReference type="PANTHER" id="PTHR27002:SF814">
    <property type="entry name" value="CYSTEINE-RICH RECEPTOR-LIKE PROTEIN KINASE 10"/>
    <property type="match status" value="1"/>
</dbReference>
<evidence type="ECO:0000313" key="21">
    <source>
        <dbReference type="EMBL" id="RWR88303.1"/>
    </source>
</evidence>
<gene>
    <name evidence="21" type="ORF">CKAN_01730100</name>
</gene>
<dbReference type="SMART" id="SM00220">
    <property type="entry name" value="S_TKc"/>
    <property type="match status" value="1"/>
</dbReference>
<dbReference type="InterPro" id="IPR001245">
    <property type="entry name" value="Ser-Thr/Tyr_kinase_cat_dom"/>
</dbReference>
<dbReference type="Proteomes" id="UP000283530">
    <property type="component" value="Unassembled WGS sequence"/>
</dbReference>
<dbReference type="PANTHER" id="PTHR27002">
    <property type="entry name" value="RECEPTOR-LIKE SERINE/THREONINE-PROTEIN KINASE SD1-8"/>
    <property type="match status" value="1"/>
</dbReference>
<dbReference type="STRING" id="337451.A0A3S3N4V9"/>
<keyword evidence="22" id="KW-1185">Reference proteome</keyword>
<proteinExistence type="predicted"/>
<keyword evidence="12 17" id="KW-0472">Membrane</keyword>
<keyword evidence="11 17" id="KW-1133">Transmembrane helix</keyword>
<keyword evidence="9 21" id="KW-0418">Kinase</keyword>
<dbReference type="PROSITE" id="PS50011">
    <property type="entry name" value="PROTEIN_KINASE_DOM"/>
    <property type="match status" value="1"/>
</dbReference>
<evidence type="ECO:0000256" key="12">
    <source>
        <dbReference type="ARBA" id="ARBA00023136"/>
    </source>
</evidence>
<accession>A0A3S3N4V9</accession>
<comment type="caution">
    <text evidence="21">The sequence shown here is derived from an EMBL/GenBank/DDBJ whole genome shotgun (WGS) entry which is preliminary data.</text>
</comment>
<keyword evidence="4" id="KW-0808">Transferase</keyword>
<comment type="subcellular location">
    <subcellularLocation>
        <location evidence="1">Membrane</location>
        <topology evidence="1">Single-pass membrane protein</topology>
    </subcellularLocation>
</comment>
<keyword evidence="7" id="KW-0677">Repeat</keyword>
<feature type="transmembrane region" description="Helical" evidence="17">
    <location>
        <begin position="259"/>
        <end position="281"/>
    </location>
</feature>
<name>A0A3S3N4V9_9MAGN</name>
<evidence type="ECO:0000259" key="20">
    <source>
        <dbReference type="PROSITE" id="PS51473"/>
    </source>
</evidence>
<feature type="domain" description="Gnk2-homologous" evidence="20">
    <location>
        <begin position="29"/>
        <end position="131"/>
    </location>
</feature>
<evidence type="ECO:0000256" key="17">
    <source>
        <dbReference type="SAM" id="Phobius"/>
    </source>
</evidence>
<dbReference type="AlphaFoldDB" id="A0A3S3N4V9"/>
<evidence type="ECO:0000313" key="22">
    <source>
        <dbReference type="Proteomes" id="UP000283530"/>
    </source>
</evidence>
<evidence type="ECO:0000256" key="4">
    <source>
        <dbReference type="ARBA" id="ARBA00022679"/>
    </source>
</evidence>
<comment type="catalytic activity">
    <reaction evidence="15">
        <text>L-threonyl-[protein] + ATP = O-phospho-L-threonyl-[protein] + ADP + H(+)</text>
        <dbReference type="Rhea" id="RHEA:46608"/>
        <dbReference type="Rhea" id="RHEA-COMP:11060"/>
        <dbReference type="Rhea" id="RHEA-COMP:11605"/>
        <dbReference type="ChEBI" id="CHEBI:15378"/>
        <dbReference type="ChEBI" id="CHEBI:30013"/>
        <dbReference type="ChEBI" id="CHEBI:30616"/>
        <dbReference type="ChEBI" id="CHEBI:61977"/>
        <dbReference type="ChEBI" id="CHEBI:456216"/>
        <dbReference type="EC" id="2.7.11.1"/>
    </reaction>
</comment>
<dbReference type="InterPro" id="IPR038408">
    <property type="entry name" value="GNK2_sf"/>
</dbReference>
<reference evidence="21 22" key="1">
    <citation type="journal article" date="2019" name="Nat. Plants">
        <title>Stout camphor tree genome fills gaps in understanding of flowering plant genome evolution.</title>
        <authorList>
            <person name="Chaw S.M."/>
            <person name="Liu Y.C."/>
            <person name="Wu Y.W."/>
            <person name="Wang H.Y."/>
            <person name="Lin C.I."/>
            <person name="Wu C.S."/>
            <person name="Ke H.M."/>
            <person name="Chang L.Y."/>
            <person name="Hsu C.Y."/>
            <person name="Yang H.T."/>
            <person name="Sudianto E."/>
            <person name="Hsu M.H."/>
            <person name="Wu K.P."/>
            <person name="Wang L.N."/>
            <person name="Leebens-Mack J.H."/>
            <person name="Tsai I.J."/>
        </authorList>
    </citation>
    <scope>NUCLEOTIDE SEQUENCE [LARGE SCALE GENOMIC DNA]</scope>
    <source>
        <strain evidence="22">cv. Chaw 1501</strain>
        <tissue evidence="21">Young leaves</tissue>
    </source>
</reference>
<dbReference type="GO" id="GO:0005886">
    <property type="term" value="C:plasma membrane"/>
    <property type="evidence" value="ECO:0007669"/>
    <property type="project" value="TreeGrafter"/>
</dbReference>
<evidence type="ECO:0000256" key="5">
    <source>
        <dbReference type="ARBA" id="ARBA00022692"/>
    </source>
</evidence>
<dbReference type="GO" id="GO:0004674">
    <property type="term" value="F:protein serine/threonine kinase activity"/>
    <property type="evidence" value="ECO:0007669"/>
    <property type="project" value="UniProtKB-KW"/>
</dbReference>
<dbReference type="OrthoDB" id="688481at2759"/>
<dbReference type="InterPro" id="IPR002902">
    <property type="entry name" value="GNK2"/>
</dbReference>
<keyword evidence="10" id="KW-0067">ATP-binding</keyword>
<keyword evidence="6 18" id="KW-0732">Signal</keyword>